<organism evidence="1 2">
    <name type="scientific">Amanita thiersii Skay4041</name>
    <dbReference type="NCBI Taxonomy" id="703135"/>
    <lineage>
        <taxon>Eukaryota</taxon>
        <taxon>Fungi</taxon>
        <taxon>Dikarya</taxon>
        <taxon>Basidiomycota</taxon>
        <taxon>Agaricomycotina</taxon>
        <taxon>Agaricomycetes</taxon>
        <taxon>Agaricomycetidae</taxon>
        <taxon>Agaricales</taxon>
        <taxon>Pluteineae</taxon>
        <taxon>Amanitaceae</taxon>
        <taxon>Amanita</taxon>
    </lineage>
</organism>
<dbReference type="Proteomes" id="UP000242287">
    <property type="component" value="Unassembled WGS sequence"/>
</dbReference>
<reference evidence="1 2" key="1">
    <citation type="submission" date="2014-02" db="EMBL/GenBank/DDBJ databases">
        <title>Transposable element dynamics among asymbiotic and ectomycorrhizal Amanita fungi.</title>
        <authorList>
            <consortium name="DOE Joint Genome Institute"/>
            <person name="Hess J."/>
            <person name="Skrede I."/>
            <person name="Wolfe B."/>
            <person name="LaButti K."/>
            <person name="Ohm R.A."/>
            <person name="Grigoriev I.V."/>
            <person name="Pringle A."/>
        </authorList>
    </citation>
    <scope>NUCLEOTIDE SEQUENCE [LARGE SCALE GENOMIC DNA]</scope>
    <source>
        <strain evidence="1 2">SKay4041</strain>
    </source>
</reference>
<protein>
    <submittedName>
        <fullName evidence="1">Uncharacterized protein</fullName>
    </submittedName>
</protein>
<proteinExistence type="predicted"/>
<sequence length="105" mass="11843">MSVTFTKFLNYDASLGSYRTTFWSGVCYEDVEMSDAESSDDCMDVDMEEDFGVPMDIDTQEGLSHFPIINAISSNGYGLSNRRHRCNSRMRASCMLAACRLRGVR</sequence>
<accession>A0A2A9NFR2</accession>
<gene>
    <name evidence="1" type="ORF">AMATHDRAFT_51016</name>
</gene>
<evidence type="ECO:0000313" key="1">
    <source>
        <dbReference type="EMBL" id="PFH46483.1"/>
    </source>
</evidence>
<dbReference type="EMBL" id="KZ302187">
    <property type="protein sequence ID" value="PFH46483.1"/>
    <property type="molecule type" value="Genomic_DNA"/>
</dbReference>
<evidence type="ECO:0000313" key="2">
    <source>
        <dbReference type="Proteomes" id="UP000242287"/>
    </source>
</evidence>
<keyword evidence="2" id="KW-1185">Reference proteome</keyword>
<dbReference type="AlphaFoldDB" id="A0A2A9NFR2"/>
<name>A0A2A9NFR2_9AGAR</name>